<sequence length="525" mass="57055">METPLSPLEFARRTRRLHGDREAVVDGDLRLTYEQFFDRCDRWSGAMQALGVMQGDRVATIAPNTHAQLESFYAVPQLGAVLVPMNYRLTADDFVYMVNHSGSTMLCVHSDYLDAIDGVRDQMPAVRHFIAFEGGAGREGWLDYERLIEVTGPAFARPEIGERDLLTINYTSGTTSRPKGVMITHRNAAMNTIGTLLHLRMGVGDRYLWTLPMFHANGWTFTWTVTAVAGTHVCLRKVDPALVFALIRGEGVNWLCAAPTVLISLANAPAAVRGDVPRGVHVATAGAPPAAATIERLEGEFGWEITHVYGLTETAPFITVCDPLPEHSALPLGDLAVVKARQGVELITSGELLVVSESGAEVPWDGETLGEITVRGNVVMEGYYNDPEATKKAMGDGWFHSGDAAVVHPDGYVEIRDRIKDVIISGGENISSVEVEGTLLRHPAVGEAAVVGLPSERWGETPHAFVVLLSGQTATEDDLIEFVRGRLAHFKAPRGVTFVVELPKTATGKIQKFVLRGGAANISRQ</sequence>
<comment type="caution">
    <text evidence="7">The sequence shown here is derived from an EMBL/GenBank/DDBJ whole genome shotgun (WGS) entry which is preliminary data.</text>
</comment>
<dbReference type="FunFam" id="3.30.300.30:FF:000008">
    <property type="entry name" value="2,3-dihydroxybenzoate-AMP ligase"/>
    <property type="match status" value="1"/>
</dbReference>
<feature type="domain" description="AMP-binding enzyme C-terminal" evidence="6">
    <location>
        <begin position="434"/>
        <end position="509"/>
    </location>
</feature>
<dbReference type="RefSeq" id="WP_145854317.1">
    <property type="nucleotide sequence ID" value="NZ_RPFW01000003.1"/>
</dbReference>
<evidence type="ECO:0000256" key="2">
    <source>
        <dbReference type="ARBA" id="ARBA00022598"/>
    </source>
</evidence>
<dbReference type="Proteomes" id="UP000460272">
    <property type="component" value="Unassembled WGS sequence"/>
</dbReference>
<evidence type="ECO:0000256" key="4">
    <source>
        <dbReference type="ARBA" id="ARBA00023098"/>
    </source>
</evidence>
<dbReference type="PROSITE" id="PS00455">
    <property type="entry name" value="AMP_BINDING"/>
    <property type="match status" value="1"/>
</dbReference>
<dbReference type="InterPro" id="IPR045851">
    <property type="entry name" value="AMP-bd_C_sf"/>
</dbReference>
<dbReference type="Pfam" id="PF13193">
    <property type="entry name" value="AMP-binding_C"/>
    <property type="match status" value="1"/>
</dbReference>
<gene>
    <name evidence="7" type="ORF">EAS64_18715</name>
</gene>
<keyword evidence="3" id="KW-0276">Fatty acid metabolism</keyword>
<dbReference type="Pfam" id="PF00501">
    <property type="entry name" value="AMP-binding"/>
    <property type="match status" value="1"/>
</dbReference>
<keyword evidence="2 7" id="KW-0436">Ligase</keyword>
<evidence type="ECO:0000256" key="3">
    <source>
        <dbReference type="ARBA" id="ARBA00022832"/>
    </source>
</evidence>
<evidence type="ECO:0000313" key="8">
    <source>
        <dbReference type="Proteomes" id="UP000460272"/>
    </source>
</evidence>
<evidence type="ECO:0000259" key="6">
    <source>
        <dbReference type="Pfam" id="PF13193"/>
    </source>
</evidence>
<dbReference type="OrthoDB" id="4363623at2"/>
<dbReference type="InterPro" id="IPR000873">
    <property type="entry name" value="AMP-dep_synth/lig_dom"/>
</dbReference>
<dbReference type="GO" id="GO:0016874">
    <property type="term" value="F:ligase activity"/>
    <property type="evidence" value="ECO:0007669"/>
    <property type="project" value="UniProtKB-KW"/>
</dbReference>
<keyword evidence="8" id="KW-1185">Reference proteome</keyword>
<protein>
    <submittedName>
        <fullName evidence="7">Long-chain-fatty-acid--CoA ligase</fullName>
    </submittedName>
</protein>
<accession>A0A6P2BZ26</accession>
<dbReference type="SUPFAM" id="SSF56801">
    <property type="entry name" value="Acetyl-CoA synthetase-like"/>
    <property type="match status" value="1"/>
</dbReference>
<dbReference type="InterPro" id="IPR025110">
    <property type="entry name" value="AMP-bd_C"/>
</dbReference>
<dbReference type="EMBL" id="RPFW01000003">
    <property type="protein sequence ID" value="TVZ04399.1"/>
    <property type="molecule type" value="Genomic_DNA"/>
</dbReference>
<dbReference type="InterPro" id="IPR042099">
    <property type="entry name" value="ANL_N_sf"/>
</dbReference>
<dbReference type="GO" id="GO:0006631">
    <property type="term" value="P:fatty acid metabolic process"/>
    <property type="evidence" value="ECO:0007669"/>
    <property type="project" value="UniProtKB-KW"/>
</dbReference>
<evidence type="ECO:0000259" key="5">
    <source>
        <dbReference type="Pfam" id="PF00501"/>
    </source>
</evidence>
<comment type="similarity">
    <text evidence="1">Belongs to the ATP-dependent AMP-binding enzyme family.</text>
</comment>
<dbReference type="Gene3D" id="3.30.300.30">
    <property type="match status" value="1"/>
</dbReference>
<proteinExistence type="inferred from homology"/>
<dbReference type="AlphaFoldDB" id="A0A6P2BZ26"/>
<dbReference type="PANTHER" id="PTHR43859:SF4">
    <property type="entry name" value="BUTANOATE--COA LIGASE AAE1-RELATED"/>
    <property type="match status" value="1"/>
</dbReference>
<reference evidence="7 8" key="1">
    <citation type="submission" date="2018-11" db="EMBL/GenBank/DDBJ databases">
        <title>Trebonia kvetii gen.nov., sp.nov., a novel acidophilic actinobacterium, and proposal of the new actinobacterial family Treboniaceae fam. nov.</title>
        <authorList>
            <person name="Rapoport D."/>
            <person name="Sagova-Mareckova M."/>
            <person name="Sedlacek I."/>
            <person name="Provaznik J."/>
            <person name="Kralova S."/>
            <person name="Pavlinic D."/>
            <person name="Benes V."/>
            <person name="Kopecky J."/>
        </authorList>
    </citation>
    <scope>NUCLEOTIDE SEQUENCE [LARGE SCALE GENOMIC DNA]</scope>
    <source>
        <strain evidence="7 8">15Tr583</strain>
    </source>
</reference>
<name>A0A6P2BZ26_9ACTN</name>
<dbReference type="NCBIfam" id="NF004837">
    <property type="entry name" value="PRK06187.1"/>
    <property type="match status" value="1"/>
</dbReference>
<dbReference type="InterPro" id="IPR020845">
    <property type="entry name" value="AMP-binding_CS"/>
</dbReference>
<feature type="domain" description="AMP-dependent synthetase/ligase" evidence="5">
    <location>
        <begin position="16"/>
        <end position="384"/>
    </location>
</feature>
<dbReference type="PANTHER" id="PTHR43859">
    <property type="entry name" value="ACYL-ACTIVATING ENZYME"/>
    <property type="match status" value="1"/>
</dbReference>
<organism evidence="7 8">
    <name type="scientific">Trebonia kvetii</name>
    <dbReference type="NCBI Taxonomy" id="2480626"/>
    <lineage>
        <taxon>Bacteria</taxon>
        <taxon>Bacillati</taxon>
        <taxon>Actinomycetota</taxon>
        <taxon>Actinomycetes</taxon>
        <taxon>Streptosporangiales</taxon>
        <taxon>Treboniaceae</taxon>
        <taxon>Trebonia</taxon>
    </lineage>
</organism>
<evidence type="ECO:0000256" key="1">
    <source>
        <dbReference type="ARBA" id="ARBA00006432"/>
    </source>
</evidence>
<keyword evidence="4" id="KW-0443">Lipid metabolism</keyword>
<evidence type="ECO:0000313" key="7">
    <source>
        <dbReference type="EMBL" id="TVZ04399.1"/>
    </source>
</evidence>
<dbReference type="Gene3D" id="3.40.50.12780">
    <property type="entry name" value="N-terminal domain of ligase-like"/>
    <property type="match status" value="1"/>
</dbReference>